<dbReference type="InterPro" id="IPR013221">
    <property type="entry name" value="Mur_ligase_cen"/>
</dbReference>
<keyword evidence="7 8" id="KW-0413">Isomerase</keyword>
<dbReference type="Gene3D" id="3.20.20.10">
    <property type="entry name" value="Alanine racemase"/>
    <property type="match status" value="1"/>
</dbReference>
<keyword evidence="6 8" id="KW-0663">Pyridoxal phosphate</keyword>
<protein>
    <recommendedName>
        <fullName evidence="8">Alanine racemase</fullName>
        <ecNumber evidence="8">5.1.1.1</ecNumber>
    </recommendedName>
</protein>
<comment type="pathway">
    <text evidence="8">Amino-acid biosynthesis; D-alanine biosynthesis; D-alanine from L-alanine: step 1/1.</text>
</comment>
<dbReference type="CDD" id="cd00430">
    <property type="entry name" value="PLPDE_III_AR"/>
    <property type="match status" value="1"/>
</dbReference>
<dbReference type="SUPFAM" id="SSF53244">
    <property type="entry name" value="MurD-like peptide ligases, peptide-binding domain"/>
    <property type="match status" value="1"/>
</dbReference>
<evidence type="ECO:0000256" key="6">
    <source>
        <dbReference type="ARBA" id="ARBA00022898"/>
    </source>
</evidence>
<dbReference type="SUPFAM" id="SSF53623">
    <property type="entry name" value="MurD-like peptide ligases, catalytic domain"/>
    <property type="match status" value="1"/>
</dbReference>
<dbReference type="UniPathway" id="UPA00042">
    <property type="reaction ID" value="UER00497"/>
</dbReference>
<dbReference type="FunFam" id="3.20.20.10:FF:000002">
    <property type="entry name" value="Alanine racemase"/>
    <property type="match status" value="1"/>
</dbReference>
<dbReference type="InterPro" id="IPR011079">
    <property type="entry name" value="Ala_racemase_C"/>
</dbReference>
<feature type="modified residue" description="N6-(pyridoxal phosphate)lysine" evidence="8 9">
    <location>
        <position position="566"/>
    </location>
</feature>
<dbReference type="STRING" id="28134.SAMN05444288_1648"/>
<feature type="active site" description="Proton acceptor; specific for D-alanine" evidence="8">
    <location>
        <position position="566"/>
    </location>
</feature>
<dbReference type="SUPFAM" id="SSF50621">
    <property type="entry name" value="Alanine racemase C-terminal domain-like"/>
    <property type="match status" value="1"/>
</dbReference>
<dbReference type="InterPro" id="IPR029066">
    <property type="entry name" value="PLP-binding_barrel"/>
</dbReference>
<dbReference type="AlphaFoldDB" id="E7RPX3"/>
<evidence type="ECO:0000313" key="12">
    <source>
        <dbReference type="EMBL" id="EFZ37166.1"/>
    </source>
</evidence>
<dbReference type="PANTHER" id="PTHR43024:SF1">
    <property type="entry name" value="UDP-N-ACETYLMURAMOYL-TRIPEPTIDE--D-ALANYL-D-ALANINE LIGASE"/>
    <property type="match status" value="1"/>
</dbReference>
<feature type="binding site" evidence="8 10">
    <location>
        <position position="664"/>
    </location>
    <ligand>
        <name>substrate</name>
    </ligand>
</feature>
<sequence>MAQGKGMACLHGGDAPIIYAKNNRRKIIQSLCRKWEKEYLCTRSVGYEAARNTDFVAVGCTVLIRELNIIRAMTYTIERVATLIGAHRYGNRDANIGFLLTDSRSLCFAEETLFFALKTDRNDGQHFIGDLYRRGVFNFVVEHLPDNYDTLYPDVNFLKVVNPLGALQRLAERHRDEFDIPVVGITGSNGKTMVKEWLYQLLSPQMVVTRSPRSYNSQIGVPLSVWLMNELTQIGVFEAGISMPGEMASLRSIIQPTIGVLTGIGTAHQENFASMEEKCSEKLKLFHDSEAVIYNADDDLIARCMEQSGYKGRRMGWSQKDRNAPLFVKTIEKKENTTTVTYVYNGKEGQYSIPFIDSASVVNSITCMAVSLYLGLSADDLDRRMQRLEPVAMRLEVKTGQHGCTLINDSYNSDVKSLDIALDFMNRRPDHKGRRHTLILSDIYQSGESPRELYREVSTLVQGRGVEKFIGIGPEISAQSDEIKVREKFFFESVDSFISSEVFRSLRDEVILLKGSRSFGFDLLTELLAQKVHETILEVNLNAVVDNLNHYRSFMKPTTKLVCMIKADGYGAGAVEIAKTLQDHRVDYLAVAVADEGVTLRKNGITSNIMIMNPEMTAFKTMFDYDLEPEVYSFRLLEALIKAAEKEGVAGFPVHVKLDTGMHRLGFDPNKDIDRLIARMQHQNAVIPRSVFSHFVGSDSDSFDEFSARQFALFDEGSRKLQAAFPHKILRHIDNSAGIEHFPERQLDMCRLGLGLYGIDSRNNHIINNVCTLKTTILQLRHVPAGDTVGYSRKGVIDRDSVIAAIPIGYADGLNRRLGNRRCYCLVGGKRAEYVGNICMDVTMIDVTGIDCKEGDSVEIFGDHLPVTVLSDALDTIPYEVLTCISNRVKRVYFQD</sequence>
<dbReference type="GO" id="GO:0030170">
    <property type="term" value="F:pyridoxal phosphate binding"/>
    <property type="evidence" value="ECO:0007669"/>
    <property type="project" value="UniProtKB-UniRule"/>
</dbReference>
<evidence type="ECO:0000256" key="2">
    <source>
        <dbReference type="ARBA" id="ARBA00001933"/>
    </source>
</evidence>
<dbReference type="InterPro" id="IPR035911">
    <property type="entry name" value="MurE/MurF_N"/>
</dbReference>
<feature type="domain" description="Alanine racemase C-terminal" evidence="11">
    <location>
        <begin position="770"/>
        <end position="894"/>
    </location>
</feature>
<dbReference type="NCBIfam" id="NF008897">
    <property type="entry name" value="PRK11930.1"/>
    <property type="match status" value="1"/>
</dbReference>
<dbReference type="Pfam" id="PF01168">
    <property type="entry name" value="Ala_racemase_N"/>
    <property type="match status" value="1"/>
</dbReference>
<dbReference type="Pfam" id="PF08245">
    <property type="entry name" value="Mur_ligase_M"/>
    <property type="match status" value="1"/>
</dbReference>
<dbReference type="NCBIfam" id="TIGR00492">
    <property type="entry name" value="alr"/>
    <property type="match status" value="1"/>
</dbReference>
<organism evidence="12 13">
    <name type="scientific">Hoylesella oralis ATCC 33269</name>
    <dbReference type="NCBI Taxonomy" id="873533"/>
    <lineage>
        <taxon>Bacteria</taxon>
        <taxon>Pseudomonadati</taxon>
        <taxon>Bacteroidota</taxon>
        <taxon>Bacteroidia</taxon>
        <taxon>Bacteroidales</taxon>
        <taxon>Prevotellaceae</taxon>
        <taxon>Hoylesella</taxon>
    </lineage>
</organism>
<evidence type="ECO:0000256" key="9">
    <source>
        <dbReference type="PIRSR" id="PIRSR600821-50"/>
    </source>
</evidence>
<proteinExistence type="inferred from homology"/>
<comment type="cofactor">
    <cofactor evidence="2 8 9">
        <name>pyridoxal 5'-phosphate</name>
        <dbReference type="ChEBI" id="CHEBI:597326"/>
    </cofactor>
</comment>
<dbReference type="SUPFAM" id="SSF63418">
    <property type="entry name" value="MurE/MurF N-terminal domain"/>
    <property type="match status" value="1"/>
</dbReference>
<dbReference type="SMART" id="SM01005">
    <property type="entry name" value="Ala_racemase_C"/>
    <property type="match status" value="1"/>
</dbReference>
<dbReference type="PANTHER" id="PTHR43024">
    <property type="entry name" value="UDP-N-ACETYLMURAMOYL-TRIPEPTIDE--D-ALANYL-D-ALANINE LIGASE"/>
    <property type="match status" value="1"/>
</dbReference>
<dbReference type="GO" id="GO:0016881">
    <property type="term" value="F:acid-amino acid ligase activity"/>
    <property type="evidence" value="ECO:0007669"/>
    <property type="project" value="InterPro"/>
</dbReference>
<evidence type="ECO:0000256" key="7">
    <source>
        <dbReference type="ARBA" id="ARBA00023235"/>
    </source>
</evidence>
<dbReference type="GO" id="GO:0005524">
    <property type="term" value="F:ATP binding"/>
    <property type="evidence" value="ECO:0007669"/>
    <property type="project" value="UniProtKB-KW"/>
</dbReference>
<evidence type="ECO:0000256" key="4">
    <source>
        <dbReference type="ARBA" id="ARBA00022741"/>
    </source>
</evidence>
<reference evidence="12" key="1">
    <citation type="submission" date="2011-01" db="EMBL/GenBank/DDBJ databases">
        <authorList>
            <person name="Muzny D."/>
            <person name="Qin X."/>
            <person name="Buhay C."/>
            <person name="Dugan-Rocha S."/>
            <person name="Ding Y."/>
            <person name="Chen G."/>
            <person name="Hawes A."/>
            <person name="Holder M."/>
            <person name="Jhangiani S."/>
            <person name="Johnson A."/>
            <person name="Khan Z."/>
            <person name="Li Z."/>
            <person name="Liu W."/>
            <person name="Liu X."/>
            <person name="Perez L."/>
            <person name="Shen H."/>
            <person name="Wang Q."/>
            <person name="Watt J."/>
            <person name="Xi L."/>
            <person name="Xin Y."/>
            <person name="Zhou J."/>
            <person name="Deng J."/>
            <person name="Jiang H."/>
            <person name="Liu Y."/>
            <person name="Qu J."/>
            <person name="Song X.-Z."/>
            <person name="Zhang L."/>
            <person name="Villasana D."/>
            <person name="Johnson A."/>
            <person name="Liu J."/>
            <person name="Liyanage D."/>
            <person name="Lorensuhewa L."/>
            <person name="Robinson T."/>
            <person name="Song A."/>
            <person name="Song B.-B."/>
            <person name="Dinh H."/>
            <person name="Thornton R."/>
            <person name="Coyle M."/>
            <person name="Francisco L."/>
            <person name="Jackson L."/>
            <person name="Javaid M."/>
            <person name="Korchina V."/>
            <person name="Kovar C."/>
            <person name="Mata R."/>
            <person name="Mathew T."/>
            <person name="Ngo R."/>
            <person name="Nguyen L."/>
            <person name="Nguyen N."/>
            <person name="Okwuonu G."/>
            <person name="Ongeri F."/>
            <person name="Pham C."/>
            <person name="Simmons D."/>
            <person name="Wilczek-Boney K."/>
            <person name="Hale W."/>
            <person name="Jakkamsetti A."/>
            <person name="Pham P."/>
            <person name="Ruth R."/>
            <person name="San Lucas F."/>
            <person name="Warren J."/>
            <person name="Zhang J."/>
            <person name="Zhao Z."/>
            <person name="Zhou C."/>
            <person name="Zhu D."/>
            <person name="Lee S."/>
            <person name="Bess C."/>
            <person name="Blankenburg K."/>
            <person name="Forbes L."/>
            <person name="Fu Q."/>
            <person name="Gubbala S."/>
            <person name="Hirani K."/>
            <person name="Jayaseelan J.C."/>
            <person name="Lara F."/>
            <person name="Munidasa M."/>
            <person name="Palculict T."/>
            <person name="Patil S."/>
            <person name="Pu L.-L."/>
            <person name="Saada N."/>
            <person name="Tang L."/>
            <person name="Weissenberger G."/>
            <person name="Zhu Y."/>
            <person name="Hemphill L."/>
            <person name="Shang Y."/>
            <person name="Youmans B."/>
            <person name="Ayvaz T."/>
            <person name="Ross M."/>
            <person name="Santibanez J."/>
            <person name="Aqrawi P."/>
            <person name="Gross S."/>
            <person name="Joshi V."/>
            <person name="Fowler G."/>
            <person name="Nazareth L."/>
            <person name="Reid J."/>
            <person name="Worley K."/>
            <person name="Petrosino J."/>
            <person name="Highlander S."/>
            <person name="Gibbs R."/>
        </authorList>
    </citation>
    <scope>NUCLEOTIDE SEQUENCE [LARGE SCALE GENOMIC DNA]</scope>
    <source>
        <strain evidence="12">ATCC 33269</strain>
    </source>
</reference>
<comment type="catalytic activity">
    <reaction evidence="1 8">
        <text>L-alanine = D-alanine</text>
        <dbReference type="Rhea" id="RHEA:20249"/>
        <dbReference type="ChEBI" id="CHEBI:57416"/>
        <dbReference type="ChEBI" id="CHEBI:57972"/>
        <dbReference type="EC" id="5.1.1.1"/>
    </reaction>
</comment>
<dbReference type="PRINTS" id="PR00992">
    <property type="entry name" value="ALARACEMASE"/>
</dbReference>
<keyword evidence="13" id="KW-1185">Reference proteome</keyword>
<accession>E7RPX3</accession>
<evidence type="ECO:0000256" key="1">
    <source>
        <dbReference type="ARBA" id="ARBA00000316"/>
    </source>
</evidence>
<dbReference type="InterPro" id="IPR001608">
    <property type="entry name" value="Ala_racemase_N"/>
</dbReference>
<feature type="binding site" evidence="8 10">
    <location>
        <position position="840"/>
    </location>
    <ligand>
        <name>substrate</name>
    </ligand>
</feature>
<dbReference type="Gene3D" id="3.40.1190.10">
    <property type="entry name" value="Mur-like, catalytic domain"/>
    <property type="match status" value="1"/>
</dbReference>
<dbReference type="InterPro" id="IPR036615">
    <property type="entry name" value="Mur_ligase_C_dom_sf"/>
</dbReference>
<evidence type="ECO:0000259" key="11">
    <source>
        <dbReference type="SMART" id="SM01005"/>
    </source>
</evidence>
<feature type="active site" description="Proton acceptor; specific for L-alanine" evidence="8">
    <location>
        <position position="791"/>
    </location>
</feature>
<evidence type="ECO:0000256" key="8">
    <source>
        <dbReference type="HAMAP-Rule" id="MF_01201"/>
    </source>
</evidence>
<evidence type="ECO:0000313" key="13">
    <source>
        <dbReference type="Proteomes" id="UP000005580"/>
    </source>
</evidence>
<dbReference type="HOGENOM" id="CLU_372082_0_0_10"/>
<keyword evidence="3" id="KW-0436">Ligase</keyword>
<keyword evidence="5" id="KW-0067">ATP-binding</keyword>
<dbReference type="Gene3D" id="3.90.190.20">
    <property type="entry name" value="Mur ligase, C-terminal domain"/>
    <property type="match status" value="1"/>
</dbReference>
<dbReference type="SUPFAM" id="SSF51419">
    <property type="entry name" value="PLP-binding barrel"/>
    <property type="match status" value="1"/>
</dbReference>
<comment type="similarity">
    <text evidence="8">Belongs to the alanine racemase family.</text>
</comment>
<evidence type="ECO:0000256" key="10">
    <source>
        <dbReference type="PIRSR" id="PIRSR600821-52"/>
    </source>
</evidence>
<dbReference type="Gene3D" id="2.40.37.10">
    <property type="entry name" value="Lyase, Ornithine Decarboxylase, Chain A, domain 1"/>
    <property type="match status" value="1"/>
</dbReference>
<dbReference type="InterPro" id="IPR051046">
    <property type="entry name" value="MurCDEF_CellWall_CoF430Synth"/>
</dbReference>
<comment type="function">
    <text evidence="8">Catalyzes the interconversion of L-alanine and D-alanine. May also act on other amino acids.</text>
</comment>
<dbReference type="InterPro" id="IPR036565">
    <property type="entry name" value="Mur-like_cat_sf"/>
</dbReference>
<dbReference type="eggNOG" id="COG0787">
    <property type="taxonomic scope" value="Bacteria"/>
</dbReference>
<name>E7RPX3_9BACT</name>
<dbReference type="InterPro" id="IPR009006">
    <property type="entry name" value="Ala_racemase/Decarboxylase_C"/>
</dbReference>
<dbReference type="Proteomes" id="UP000005580">
    <property type="component" value="Unassembled WGS sequence"/>
</dbReference>
<dbReference type="InterPro" id="IPR000821">
    <property type="entry name" value="Ala_racemase"/>
</dbReference>
<dbReference type="EC" id="5.1.1.1" evidence="8"/>
<dbReference type="Gene3D" id="3.40.1390.10">
    <property type="entry name" value="MurE/MurF, N-terminal domain"/>
    <property type="match status" value="1"/>
</dbReference>
<dbReference type="HAMAP" id="MF_01201">
    <property type="entry name" value="Ala_racemase"/>
    <property type="match status" value="1"/>
</dbReference>
<gene>
    <name evidence="12" type="primary">alr</name>
    <name evidence="12" type="ORF">HMPREF0663_11224</name>
</gene>
<dbReference type="GO" id="GO:0030632">
    <property type="term" value="P:D-alanine biosynthetic process"/>
    <property type="evidence" value="ECO:0007669"/>
    <property type="project" value="UniProtKB-UniRule"/>
</dbReference>
<dbReference type="Pfam" id="PF00842">
    <property type="entry name" value="Ala_racemase_C"/>
    <property type="match status" value="1"/>
</dbReference>
<comment type="caution">
    <text evidence="12">The sequence shown here is derived from an EMBL/GenBank/DDBJ whole genome shotgun (WGS) entry which is preliminary data.</text>
</comment>
<keyword evidence="4" id="KW-0547">Nucleotide-binding</keyword>
<dbReference type="EMBL" id="AEPE02000004">
    <property type="protein sequence ID" value="EFZ37166.1"/>
    <property type="molecule type" value="Genomic_DNA"/>
</dbReference>
<evidence type="ECO:0000256" key="3">
    <source>
        <dbReference type="ARBA" id="ARBA00022598"/>
    </source>
</evidence>
<evidence type="ECO:0000256" key="5">
    <source>
        <dbReference type="ARBA" id="ARBA00022840"/>
    </source>
</evidence>
<dbReference type="eggNOG" id="COG0770">
    <property type="taxonomic scope" value="Bacteria"/>
</dbReference>
<dbReference type="GO" id="GO:0008784">
    <property type="term" value="F:alanine racemase activity"/>
    <property type="evidence" value="ECO:0007669"/>
    <property type="project" value="UniProtKB-UniRule"/>
</dbReference>